<reference evidence="3 4" key="1">
    <citation type="submission" date="2016-04" db="EMBL/GenBank/DDBJ databases">
        <title>Draft Genome Sequences of Staphylococcus capitis Strain H36, S. capitis Strain H65, S. cohnii Strain H62, S. hominis Strain H69, Mycobacterium iranicum Strain H39, Plantibacter sp. Strain H53, Pseudomonas oryzihabitans Strain H72, and Microbacterium sp. Strain H83, isolated from residential settings.</title>
        <authorList>
            <person name="Lymperopoulou D."/>
            <person name="Adams R.I."/>
            <person name="Lindow S."/>
            <person name="Coil D.A."/>
            <person name="Jospin G."/>
            <person name="Eisen J.A."/>
        </authorList>
    </citation>
    <scope>NUCLEOTIDE SEQUENCE [LARGE SCALE GENOMIC DNA]</scope>
    <source>
        <strain evidence="3 4">H39</strain>
    </source>
</reference>
<dbReference type="Pfam" id="PF14012">
    <property type="entry name" value="DUF4229"/>
    <property type="match status" value="1"/>
</dbReference>
<feature type="transmembrane region" description="Helical" evidence="2">
    <location>
        <begin position="12"/>
        <end position="41"/>
    </location>
</feature>
<dbReference type="InterPro" id="IPR025323">
    <property type="entry name" value="DUF4229"/>
</dbReference>
<dbReference type="STRING" id="912594.AWC12_09465"/>
<dbReference type="EMBL" id="LWCS01000054">
    <property type="protein sequence ID" value="OAN32534.1"/>
    <property type="molecule type" value="Genomic_DNA"/>
</dbReference>
<sequence length="118" mass="12881">MSENPRPASRPYLDVLAYVVARLLLVVVVTAAILGVGHLIGIREFPVVVALLFAIVIALPLGIWVFSPLRRRATASMAMMDERRRRDREQLQSRLRGDGRGDGSEATSREPEGGTAGT</sequence>
<protein>
    <recommendedName>
        <fullName evidence="5">DUF4229 domain-containing protein</fullName>
    </recommendedName>
</protein>
<keyword evidence="2" id="KW-0472">Membrane</keyword>
<evidence type="ECO:0000256" key="1">
    <source>
        <dbReference type="SAM" id="MobiDB-lite"/>
    </source>
</evidence>
<evidence type="ECO:0008006" key="5">
    <source>
        <dbReference type="Google" id="ProtNLM"/>
    </source>
</evidence>
<dbReference type="RefSeq" id="WP_064284281.1">
    <property type="nucleotide sequence ID" value="NZ_LWCS01000054.1"/>
</dbReference>
<gene>
    <name evidence="3" type="ORF">A4X20_08400</name>
</gene>
<name>A0A178LQ29_MYCIR</name>
<evidence type="ECO:0000256" key="2">
    <source>
        <dbReference type="SAM" id="Phobius"/>
    </source>
</evidence>
<proteinExistence type="predicted"/>
<feature type="compositionally biased region" description="Basic and acidic residues" evidence="1">
    <location>
        <begin position="80"/>
        <end position="112"/>
    </location>
</feature>
<evidence type="ECO:0000313" key="4">
    <source>
        <dbReference type="Proteomes" id="UP000078396"/>
    </source>
</evidence>
<keyword evidence="2" id="KW-0812">Transmembrane</keyword>
<feature type="transmembrane region" description="Helical" evidence="2">
    <location>
        <begin position="47"/>
        <end position="67"/>
    </location>
</feature>
<dbReference type="Proteomes" id="UP000078396">
    <property type="component" value="Unassembled WGS sequence"/>
</dbReference>
<dbReference type="AlphaFoldDB" id="A0A178LQ29"/>
<organism evidence="3 4">
    <name type="scientific">Mycolicibacterium iranicum</name>
    <name type="common">Mycobacterium iranicum</name>
    <dbReference type="NCBI Taxonomy" id="912594"/>
    <lineage>
        <taxon>Bacteria</taxon>
        <taxon>Bacillati</taxon>
        <taxon>Actinomycetota</taxon>
        <taxon>Actinomycetes</taxon>
        <taxon>Mycobacteriales</taxon>
        <taxon>Mycobacteriaceae</taxon>
        <taxon>Mycolicibacterium</taxon>
    </lineage>
</organism>
<evidence type="ECO:0000313" key="3">
    <source>
        <dbReference type="EMBL" id="OAN32534.1"/>
    </source>
</evidence>
<comment type="caution">
    <text evidence="3">The sequence shown here is derived from an EMBL/GenBank/DDBJ whole genome shotgun (WGS) entry which is preliminary data.</text>
</comment>
<keyword evidence="2" id="KW-1133">Transmembrane helix</keyword>
<accession>A0A178LQ29</accession>
<feature type="region of interest" description="Disordered" evidence="1">
    <location>
        <begin position="78"/>
        <end position="118"/>
    </location>
</feature>